<dbReference type="AlphaFoldDB" id="A0A7X4YLG9"/>
<dbReference type="PROSITE" id="PS51257">
    <property type="entry name" value="PROKAR_LIPOPROTEIN"/>
    <property type="match status" value="1"/>
</dbReference>
<dbReference type="EMBL" id="JAAAMU010000003">
    <property type="protein sequence ID" value="NBC68472.1"/>
    <property type="molecule type" value="Genomic_DNA"/>
</dbReference>
<accession>A0A7X4YLG9</accession>
<evidence type="ECO:0000313" key="3">
    <source>
        <dbReference type="Proteomes" id="UP000558113"/>
    </source>
</evidence>
<name>A0A7X4YLG9_9BACL</name>
<evidence type="ECO:0000313" key="2">
    <source>
        <dbReference type="EMBL" id="NBC68472.1"/>
    </source>
</evidence>
<keyword evidence="1" id="KW-0732">Signal</keyword>
<gene>
    <name evidence="2" type="ORF">GT003_05700</name>
</gene>
<organism evidence="2 3">
    <name type="scientific">Paenibacillus sacheonensis</name>
    <dbReference type="NCBI Taxonomy" id="742054"/>
    <lineage>
        <taxon>Bacteria</taxon>
        <taxon>Bacillati</taxon>
        <taxon>Bacillota</taxon>
        <taxon>Bacilli</taxon>
        <taxon>Bacillales</taxon>
        <taxon>Paenibacillaceae</taxon>
        <taxon>Paenibacillus</taxon>
    </lineage>
</organism>
<comment type="caution">
    <text evidence="2">The sequence shown here is derived from an EMBL/GenBank/DDBJ whole genome shotgun (WGS) entry which is preliminary data.</text>
</comment>
<proteinExistence type="predicted"/>
<dbReference type="Proteomes" id="UP000558113">
    <property type="component" value="Unassembled WGS sequence"/>
</dbReference>
<dbReference type="OrthoDB" id="2678247at2"/>
<feature type="chain" id="PRO_5031433337" evidence="1">
    <location>
        <begin position="25"/>
        <end position="170"/>
    </location>
</feature>
<keyword evidence="3" id="KW-1185">Reference proteome</keyword>
<protein>
    <submittedName>
        <fullName evidence="2">Uncharacterized protein</fullName>
    </submittedName>
</protein>
<evidence type="ECO:0000256" key="1">
    <source>
        <dbReference type="SAM" id="SignalP"/>
    </source>
</evidence>
<reference evidence="2 3" key="1">
    <citation type="submission" date="2020-01" db="EMBL/GenBank/DDBJ databases">
        <title>Paenibacillus soybeanensis sp. nov. isolated from the nodules of soybean (Glycine max(L.) Merr).</title>
        <authorList>
            <person name="Wang H."/>
        </authorList>
    </citation>
    <scope>NUCLEOTIDE SEQUENCE [LARGE SCALE GENOMIC DNA]</scope>
    <source>
        <strain evidence="2 3">DSM 23054</strain>
    </source>
</reference>
<sequence>MKRHVLGIALTILGVSACISTVSAVDNEYTPVKQTPDTITAFIHGIDVQNGKETLQADPIEWFEGKAADEEFLKREADSGLDGAPDGYYIVNDDEKLETLEVDPQAAVVMQIYDRTGSLVDATTEWNQSISLAKFNAIYRNKAVLDVSAYPYHLTIKDGKVVRIVQQFVP</sequence>
<feature type="signal peptide" evidence="1">
    <location>
        <begin position="1"/>
        <end position="24"/>
    </location>
</feature>
<dbReference type="RefSeq" id="WP_161695364.1">
    <property type="nucleotide sequence ID" value="NZ_JAAAMU010000003.1"/>
</dbReference>